<evidence type="ECO:0000313" key="2">
    <source>
        <dbReference type="Proteomes" id="UP000076532"/>
    </source>
</evidence>
<accession>A0A166QSM2</accession>
<dbReference type="AlphaFoldDB" id="A0A166QSM2"/>
<reference evidence="1 2" key="1">
    <citation type="journal article" date="2016" name="Mol. Biol. Evol.">
        <title>Comparative Genomics of Early-Diverging Mushroom-Forming Fungi Provides Insights into the Origins of Lignocellulose Decay Capabilities.</title>
        <authorList>
            <person name="Nagy L.G."/>
            <person name="Riley R."/>
            <person name="Tritt A."/>
            <person name="Adam C."/>
            <person name="Daum C."/>
            <person name="Floudas D."/>
            <person name="Sun H."/>
            <person name="Yadav J.S."/>
            <person name="Pangilinan J."/>
            <person name="Larsson K.H."/>
            <person name="Matsuura K."/>
            <person name="Barry K."/>
            <person name="Labutti K."/>
            <person name="Kuo R."/>
            <person name="Ohm R.A."/>
            <person name="Bhattacharya S.S."/>
            <person name="Shirouzu T."/>
            <person name="Yoshinaga Y."/>
            <person name="Martin F.M."/>
            <person name="Grigoriev I.V."/>
            <person name="Hibbett D.S."/>
        </authorList>
    </citation>
    <scope>NUCLEOTIDE SEQUENCE [LARGE SCALE GENOMIC DNA]</scope>
    <source>
        <strain evidence="1 2">CBS 109695</strain>
    </source>
</reference>
<feature type="non-terminal residue" evidence="1">
    <location>
        <position position="187"/>
    </location>
</feature>
<sequence>EQVHTCKVRRCLVSTKHGQLKCKRRAPFECSMDDFITEAGEWGPKRLYSFMNGWVPGILINGRCNNDGKVLTNGGDTKNTTFYASVSSYAAKKQGRNYNVSAVMAQGYPGYAYHLDHPKEVYMDSLRDDQRLMLFRLVHAMNQEQELAAPMIVSHLMGWGDVLRSHSYSAIYWSSFVGALLRVFSDL</sequence>
<gene>
    <name evidence="1" type="ORF">FIBSPDRAFT_677359</name>
</gene>
<keyword evidence="2" id="KW-1185">Reference proteome</keyword>
<dbReference type="EMBL" id="KV417508">
    <property type="protein sequence ID" value="KZP27493.1"/>
    <property type="molecule type" value="Genomic_DNA"/>
</dbReference>
<evidence type="ECO:0000313" key="1">
    <source>
        <dbReference type="EMBL" id="KZP27493.1"/>
    </source>
</evidence>
<dbReference type="OrthoDB" id="432234at2759"/>
<name>A0A166QSM2_9AGAM</name>
<proteinExistence type="predicted"/>
<feature type="non-terminal residue" evidence="1">
    <location>
        <position position="1"/>
    </location>
</feature>
<organism evidence="1 2">
    <name type="scientific">Athelia psychrophila</name>
    <dbReference type="NCBI Taxonomy" id="1759441"/>
    <lineage>
        <taxon>Eukaryota</taxon>
        <taxon>Fungi</taxon>
        <taxon>Dikarya</taxon>
        <taxon>Basidiomycota</taxon>
        <taxon>Agaricomycotina</taxon>
        <taxon>Agaricomycetes</taxon>
        <taxon>Agaricomycetidae</taxon>
        <taxon>Atheliales</taxon>
        <taxon>Atheliaceae</taxon>
        <taxon>Athelia</taxon>
    </lineage>
</organism>
<dbReference type="Proteomes" id="UP000076532">
    <property type="component" value="Unassembled WGS sequence"/>
</dbReference>
<protein>
    <submittedName>
        <fullName evidence="1">Uncharacterized protein</fullName>
    </submittedName>
</protein>